<dbReference type="RefSeq" id="WP_052375075.1">
    <property type="nucleotide sequence ID" value="NZ_ASRX01000018.1"/>
</dbReference>
<evidence type="ECO:0000313" key="4">
    <source>
        <dbReference type="EMBL" id="EYF06099.1"/>
    </source>
</evidence>
<accession>A0A017TA60</accession>
<dbReference type="SUPFAM" id="SSF52091">
    <property type="entry name" value="SpoIIaa-like"/>
    <property type="match status" value="1"/>
</dbReference>
<keyword evidence="5" id="KW-1185">Reference proteome</keyword>
<evidence type="ECO:0000259" key="3">
    <source>
        <dbReference type="PROSITE" id="PS50801"/>
    </source>
</evidence>
<dbReference type="CDD" id="cd00130">
    <property type="entry name" value="PAS"/>
    <property type="match status" value="1"/>
</dbReference>
<feature type="domain" description="STAS" evidence="3">
    <location>
        <begin position="308"/>
        <end position="419"/>
    </location>
</feature>
<dbReference type="SUPFAM" id="SSF55785">
    <property type="entry name" value="PYP-like sensor domain (PAS domain)"/>
    <property type="match status" value="2"/>
</dbReference>
<comment type="caution">
    <text evidence="4">The sequence shown here is derived from an EMBL/GenBank/DDBJ whole genome shotgun (WGS) entry which is preliminary data.</text>
</comment>
<dbReference type="PANTHER" id="PTHR33745">
    <property type="entry name" value="RSBT ANTAGONIST PROTEIN RSBS-RELATED"/>
    <property type="match status" value="1"/>
</dbReference>
<proteinExistence type="predicted"/>
<sequence length="435" mass="47055">MASFDDQLQTENTRLKARVAALEHALAAMTRERDELHGAILQMPALMVLFRGKDHIFTLANQNWLNSVIGTSDRVVLGRGVREVLPELANQGIFELLDGVYRTGETFVGECMPLYFDRTGTGQLERRYFTFHYIAHHGVDGEIIGIIVHAADVTSEFLAREQVQKLNTKLTTFFALAENAPDGITVTTDEKITYANPAFRSMVAEGEACVGKSHAELVAEESRAVLQEAEAASSLGEAWRGMLTYPRSDGSSFVGQASSFIVRDEAGGVRATGTILRDLTEQHSSEEERDALREQVLAAHQRAIRELSSPLIPLADGLVVMPLLGTIDSSRAKQIMETLLEGVAAQRARIAILDVTGIKHVDTAVANALVKTAQAANLLGTEVVLTGIGPDIARILVELGVDLGTLKTRGTLQSAVAYAFGKRTEGAAAPVPRAR</sequence>
<dbReference type="CDD" id="cd07041">
    <property type="entry name" value="STAS_RsbR_RsbS_like"/>
    <property type="match status" value="1"/>
</dbReference>
<dbReference type="Gene3D" id="3.30.450.20">
    <property type="entry name" value="PAS domain"/>
    <property type="match status" value="2"/>
</dbReference>
<dbReference type="eggNOG" id="COG1366">
    <property type="taxonomic scope" value="Bacteria"/>
</dbReference>
<dbReference type="PANTHER" id="PTHR33745:SF3">
    <property type="entry name" value="RSBT CO-ANTAGONIST PROTEIN RSBRC"/>
    <property type="match status" value="1"/>
</dbReference>
<dbReference type="NCBIfam" id="TIGR00229">
    <property type="entry name" value="sensory_box"/>
    <property type="match status" value="1"/>
</dbReference>
<dbReference type="InterPro" id="IPR051932">
    <property type="entry name" value="Bact_StressResp_Reg"/>
</dbReference>
<evidence type="ECO:0000256" key="1">
    <source>
        <dbReference type="ARBA" id="ARBA00022553"/>
    </source>
</evidence>
<keyword evidence="1" id="KW-0597">Phosphoprotein</keyword>
<dbReference type="Pfam" id="PF08448">
    <property type="entry name" value="PAS_4"/>
    <property type="match status" value="2"/>
</dbReference>
<dbReference type="PROSITE" id="PS50801">
    <property type="entry name" value="STAS"/>
    <property type="match status" value="1"/>
</dbReference>
<dbReference type="Gene3D" id="3.30.750.24">
    <property type="entry name" value="STAS domain"/>
    <property type="match status" value="1"/>
</dbReference>
<evidence type="ECO:0000313" key="5">
    <source>
        <dbReference type="Proteomes" id="UP000019678"/>
    </source>
</evidence>
<protein>
    <submittedName>
        <fullName evidence="4">Putative PAS/PAC sensor protein</fullName>
    </submittedName>
</protein>
<dbReference type="eggNOG" id="COG2203">
    <property type="taxonomic scope" value="Bacteria"/>
</dbReference>
<gene>
    <name evidence="4" type="ORF">CAP_2289</name>
</gene>
<feature type="coiled-coil region" evidence="2">
    <location>
        <begin position="5"/>
        <end position="32"/>
    </location>
</feature>
<dbReference type="InterPro" id="IPR000014">
    <property type="entry name" value="PAS"/>
</dbReference>
<dbReference type="InterPro" id="IPR013656">
    <property type="entry name" value="PAS_4"/>
</dbReference>
<dbReference type="InterPro" id="IPR002645">
    <property type="entry name" value="STAS_dom"/>
</dbReference>
<dbReference type="Pfam" id="PF01740">
    <property type="entry name" value="STAS"/>
    <property type="match status" value="1"/>
</dbReference>
<organism evidence="4 5">
    <name type="scientific">Chondromyces apiculatus DSM 436</name>
    <dbReference type="NCBI Taxonomy" id="1192034"/>
    <lineage>
        <taxon>Bacteria</taxon>
        <taxon>Pseudomonadati</taxon>
        <taxon>Myxococcota</taxon>
        <taxon>Polyangia</taxon>
        <taxon>Polyangiales</taxon>
        <taxon>Polyangiaceae</taxon>
        <taxon>Chondromyces</taxon>
    </lineage>
</organism>
<dbReference type="AlphaFoldDB" id="A0A017TA60"/>
<dbReference type="EMBL" id="ASRX01000018">
    <property type="protein sequence ID" value="EYF06099.1"/>
    <property type="molecule type" value="Genomic_DNA"/>
</dbReference>
<evidence type="ECO:0000256" key="2">
    <source>
        <dbReference type="SAM" id="Coils"/>
    </source>
</evidence>
<dbReference type="Proteomes" id="UP000019678">
    <property type="component" value="Unassembled WGS sequence"/>
</dbReference>
<dbReference type="OrthoDB" id="9800154at2"/>
<keyword evidence="2" id="KW-0175">Coiled coil</keyword>
<dbReference type="STRING" id="1192034.CAP_2289"/>
<dbReference type="SMART" id="SM00091">
    <property type="entry name" value="PAS"/>
    <property type="match status" value="1"/>
</dbReference>
<dbReference type="InterPro" id="IPR036513">
    <property type="entry name" value="STAS_dom_sf"/>
</dbReference>
<reference evidence="4 5" key="1">
    <citation type="submission" date="2013-05" db="EMBL/GenBank/DDBJ databases">
        <title>Genome assembly of Chondromyces apiculatus DSM 436.</title>
        <authorList>
            <person name="Sharma G."/>
            <person name="Khatri I."/>
            <person name="Kaur C."/>
            <person name="Mayilraj S."/>
            <person name="Subramanian S."/>
        </authorList>
    </citation>
    <scope>NUCLEOTIDE SEQUENCE [LARGE SCALE GENOMIC DNA]</scope>
    <source>
        <strain evidence="4 5">DSM 436</strain>
    </source>
</reference>
<dbReference type="InterPro" id="IPR035965">
    <property type="entry name" value="PAS-like_dom_sf"/>
</dbReference>
<name>A0A017TA60_9BACT</name>